<evidence type="ECO:0000259" key="2">
    <source>
        <dbReference type="Pfam" id="PF03732"/>
    </source>
</evidence>
<dbReference type="Proteomes" id="UP000257109">
    <property type="component" value="Unassembled WGS sequence"/>
</dbReference>
<dbReference type="EMBL" id="QJKJ01005876">
    <property type="protein sequence ID" value="RDX88679.1"/>
    <property type="molecule type" value="Genomic_DNA"/>
</dbReference>
<proteinExistence type="predicted"/>
<evidence type="ECO:0000313" key="4">
    <source>
        <dbReference type="Proteomes" id="UP000257109"/>
    </source>
</evidence>
<name>A0A371GDP9_MUCPR</name>
<protein>
    <recommendedName>
        <fullName evidence="2">Retrotransposon gag domain-containing protein</fullName>
    </recommendedName>
</protein>
<feature type="compositionally biased region" description="Basic and acidic residues" evidence="1">
    <location>
        <begin position="481"/>
        <end position="514"/>
    </location>
</feature>
<gene>
    <name evidence="3" type="ORF">CR513_29698</name>
</gene>
<accession>A0A371GDP9</accession>
<evidence type="ECO:0000256" key="1">
    <source>
        <dbReference type="SAM" id="MobiDB-lite"/>
    </source>
</evidence>
<sequence>WRKEEELTIFHGERHEGDVRIEKNRREERRERHGRRGEEPREEELHMFECKISQFLGDCKSNEYIDWELMVDQIVSSFDLHGHKVVRLVTLKFCGYALVWWSQVLEEIRIDKRGPYEGWRDLKRLMRETFVPSSYIWDLHVKLQRLHQGPYSVEEYHKEMKMDLLRAQIKESEEATVTQFLHGLKREIQDVVELQHCRSLSELVHQAINAEMQLRRSVYRKTYKGSSGWKGKRREKDKASMERSPQKGSEASIDRKELTPISNSIKCLKCLGKGHITSQYPNRSVMIVKDDREIRSESSIGEVSTSSKFESLSDGSHYERDLLVVRRLMNSHVEEETETQGENIFHSWEPMLYDYRWGKLYHVASERLVKKLALPTIVHLRPELLVDRQVEVMFTLGEYEDRVVCDVVPIEATHLLLGRPWQFDKKVIYDGVTNRFTFIHIGQRVVLKALSPSKVQEDQKKMNVKMESERKTKSKMRKKVSKSDAEKRKVRGKEKMGEKSKSDREKKREKRKDG</sequence>
<dbReference type="PANTHER" id="PTHR35046:SF9">
    <property type="entry name" value="RNA-DIRECTED DNA POLYMERASE"/>
    <property type="match status" value="1"/>
</dbReference>
<reference evidence="3" key="1">
    <citation type="submission" date="2018-05" db="EMBL/GenBank/DDBJ databases">
        <title>Draft genome of Mucuna pruriens seed.</title>
        <authorList>
            <person name="Nnadi N.E."/>
            <person name="Vos R."/>
            <person name="Hasami M.H."/>
            <person name="Devisetty U.K."/>
            <person name="Aguiy J.C."/>
        </authorList>
    </citation>
    <scope>NUCLEOTIDE SEQUENCE [LARGE SCALE GENOMIC DNA]</scope>
    <source>
        <strain evidence="3">JCA_2017</strain>
    </source>
</reference>
<feature type="domain" description="Retrotransposon gag" evidence="2">
    <location>
        <begin position="88"/>
        <end position="185"/>
    </location>
</feature>
<dbReference type="PANTHER" id="PTHR35046">
    <property type="entry name" value="ZINC KNUCKLE (CCHC-TYPE) FAMILY PROTEIN"/>
    <property type="match status" value="1"/>
</dbReference>
<feature type="region of interest" description="Disordered" evidence="1">
    <location>
        <begin position="224"/>
        <end position="255"/>
    </location>
</feature>
<evidence type="ECO:0000313" key="3">
    <source>
        <dbReference type="EMBL" id="RDX88679.1"/>
    </source>
</evidence>
<keyword evidence="4" id="KW-1185">Reference proteome</keyword>
<feature type="region of interest" description="Disordered" evidence="1">
    <location>
        <begin position="457"/>
        <end position="514"/>
    </location>
</feature>
<feature type="non-terminal residue" evidence="3">
    <location>
        <position position="1"/>
    </location>
</feature>
<feature type="compositionally biased region" description="Basic and acidic residues" evidence="1">
    <location>
        <begin position="234"/>
        <end position="245"/>
    </location>
</feature>
<organism evidence="3 4">
    <name type="scientific">Mucuna pruriens</name>
    <name type="common">Velvet bean</name>
    <name type="synonym">Dolichos pruriens</name>
    <dbReference type="NCBI Taxonomy" id="157652"/>
    <lineage>
        <taxon>Eukaryota</taxon>
        <taxon>Viridiplantae</taxon>
        <taxon>Streptophyta</taxon>
        <taxon>Embryophyta</taxon>
        <taxon>Tracheophyta</taxon>
        <taxon>Spermatophyta</taxon>
        <taxon>Magnoliopsida</taxon>
        <taxon>eudicotyledons</taxon>
        <taxon>Gunneridae</taxon>
        <taxon>Pentapetalae</taxon>
        <taxon>rosids</taxon>
        <taxon>fabids</taxon>
        <taxon>Fabales</taxon>
        <taxon>Fabaceae</taxon>
        <taxon>Papilionoideae</taxon>
        <taxon>50 kb inversion clade</taxon>
        <taxon>NPAAA clade</taxon>
        <taxon>indigoferoid/millettioid clade</taxon>
        <taxon>Phaseoleae</taxon>
        <taxon>Mucuna</taxon>
    </lineage>
</organism>
<dbReference type="Pfam" id="PF03732">
    <property type="entry name" value="Retrotrans_gag"/>
    <property type="match status" value="1"/>
</dbReference>
<dbReference type="InterPro" id="IPR005162">
    <property type="entry name" value="Retrotrans_gag_dom"/>
</dbReference>
<feature type="compositionally biased region" description="Basic and acidic residues" evidence="1">
    <location>
        <begin position="457"/>
        <end position="471"/>
    </location>
</feature>
<dbReference type="AlphaFoldDB" id="A0A371GDP9"/>
<comment type="caution">
    <text evidence="3">The sequence shown here is derived from an EMBL/GenBank/DDBJ whole genome shotgun (WGS) entry which is preliminary data.</text>
</comment>